<organism evidence="2 3">
    <name type="scientific">Staphylococcus equorum</name>
    <dbReference type="NCBI Taxonomy" id="246432"/>
    <lineage>
        <taxon>Bacteria</taxon>
        <taxon>Bacillati</taxon>
        <taxon>Bacillota</taxon>
        <taxon>Bacilli</taxon>
        <taxon>Bacillales</taxon>
        <taxon>Staphylococcaceae</taxon>
        <taxon>Staphylococcus</taxon>
    </lineage>
</organism>
<dbReference type="AlphaFoldDB" id="A0A9X4QZQ2"/>
<feature type="transmembrane region" description="Helical" evidence="1">
    <location>
        <begin position="6"/>
        <end position="24"/>
    </location>
</feature>
<evidence type="ECO:0000313" key="3">
    <source>
        <dbReference type="Proteomes" id="UP001152422"/>
    </source>
</evidence>
<sequence>MASNPFIISFCILITVIGLLFLFVSINKRSIEKRAVQEQNRTNLQGQKTNKNRQSQQSSIRDDEYHVGGITTEYFILILMKHYSMYYADYSYEVLFNKKTQQDYDAFALFDGLWSLFGAFDEILELDYVEKGFGELYVDGVDVTYDTKTDIMNIKVDGMLISGNLDEIRAFRNEPTENFFMLDIRTASQLLSDYMGDIDDYKD</sequence>
<keyword evidence="3" id="KW-1185">Reference proteome</keyword>
<evidence type="ECO:0000256" key="1">
    <source>
        <dbReference type="SAM" id="Phobius"/>
    </source>
</evidence>
<dbReference type="EMBL" id="JAMBQA010000008">
    <property type="protein sequence ID" value="MDG0847049.1"/>
    <property type="molecule type" value="Genomic_DNA"/>
</dbReference>
<comment type="caution">
    <text evidence="2">The sequence shown here is derived from an EMBL/GenBank/DDBJ whole genome shotgun (WGS) entry which is preliminary data.</text>
</comment>
<keyword evidence="1" id="KW-0472">Membrane</keyword>
<keyword evidence="1" id="KW-1133">Transmembrane helix</keyword>
<keyword evidence="1" id="KW-0812">Transmembrane</keyword>
<dbReference type="Proteomes" id="UP001152422">
    <property type="component" value="Unassembled WGS sequence"/>
</dbReference>
<reference evidence="2" key="1">
    <citation type="submission" date="2022-05" db="EMBL/GenBank/DDBJ databases">
        <title>Comparative genomics of Staphylococcus equorum isolates.</title>
        <authorList>
            <person name="Luelf R.H."/>
        </authorList>
    </citation>
    <scope>NUCLEOTIDE SEQUENCE</scope>
    <source>
        <strain evidence="2">TMW 2.2497</strain>
    </source>
</reference>
<gene>
    <name evidence="2" type="ORF">M4L89_12500</name>
</gene>
<name>A0A9X4QZQ2_9STAP</name>
<accession>A0A9X4QZQ2</accession>
<protein>
    <submittedName>
        <fullName evidence="2">Uncharacterized protein</fullName>
    </submittedName>
</protein>
<evidence type="ECO:0000313" key="2">
    <source>
        <dbReference type="EMBL" id="MDG0847049.1"/>
    </source>
</evidence>
<proteinExistence type="predicted"/>
<dbReference type="RefSeq" id="WP_277583544.1">
    <property type="nucleotide sequence ID" value="NZ_JAMBPY010000008.1"/>
</dbReference>